<gene>
    <name evidence="8" type="ORF">B0I31_12649</name>
</gene>
<feature type="domain" description="Major facilitator superfamily (MFS) profile" evidence="7">
    <location>
        <begin position="14"/>
        <end position="387"/>
    </location>
</feature>
<feature type="transmembrane region" description="Helical" evidence="6">
    <location>
        <begin position="340"/>
        <end position="357"/>
    </location>
</feature>
<feature type="transmembrane region" description="Helical" evidence="6">
    <location>
        <begin position="80"/>
        <end position="97"/>
    </location>
</feature>
<dbReference type="InterPro" id="IPR036259">
    <property type="entry name" value="MFS_trans_sf"/>
</dbReference>
<evidence type="ECO:0000256" key="1">
    <source>
        <dbReference type="ARBA" id="ARBA00004651"/>
    </source>
</evidence>
<evidence type="ECO:0000256" key="3">
    <source>
        <dbReference type="ARBA" id="ARBA00022692"/>
    </source>
</evidence>
<feature type="transmembrane region" description="Helical" evidence="6">
    <location>
        <begin position="208"/>
        <end position="230"/>
    </location>
</feature>
<dbReference type="PANTHER" id="PTHR42718:SF9">
    <property type="entry name" value="MAJOR FACILITATOR SUPERFAMILY MULTIDRUG TRANSPORTER MFSC"/>
    <property type="match status" value="1"/>
</dbReference>
<dbReference type="RefSeq" id="WP_219910994.1">
    <property type="nucleotide sequence ID" value="NZ_PYAX01000026.1"/>
</dbReference>
<evidence type="ECO:0000256" key="5">
    <source>
        <dbReference type="ARBA" id="ARBA00023136"/>
    </source>
</evidence>
<protein>
    <submittedName>
        <fullName evidence="8">Putative MFS family arabinose efflux permease</fullName>
    </submittedName>
</protein>
<feature type="transmembrane region" description="Helical" evidence="6">
    <location>
        <begin position="12"/>
        <end position="37"/>
    </location>
</feature>
<dbReference type="SUPFAM" id="SSF103473">
    <property type="entry name" value="MFS general substrate transporter"/>
    <property type="match status" value="1"/>
</dbReference>
<comment type="caution">
    <text evidence="8">The sequence shown here is derived from an EMBL/GenBank/DDBJ whole genome shotgun (WGS) entry which is preliminary data.</text>
</comment>
<feature type="transmembrane region" description="Helical" evidence="6">
    <location>
        <begin position="169"/>
        <end position="187"/>
    </location>
</feature>
<dbReference type="EMBL" id="PYAX01000026">
    <property type="protein sequence ID" value="PSL46018.1"/>
    <property type="molecule type" value="Genomic_DNA"/>
</dbReference>
<accession>A0A2P8HIG8</accession>
<feature type="transmembrane region" description="Helical" evidence="6">
    <location>
        <begin position="236"/>
        <end position="254"/>
    </location>
</feature>
<feature type="transmembrane region" description="Helical" evidence="6">
    <location>
        <begin position="49"/>
        <end position="68"/>
    </location>
</feature>
<keyword evidence="9" id="KW-1185">Reference proteome</keyword>
<feature type="transmembrane region" description="Helical" evidence="6">
    <location>
        <begin position="109"/>
        <end position="130"/>
    </location>
</feature>
<name>A0A2P8HIG8_SACCR</name>
<dbReference type="PROSITE" id="PS50850">
    <property type="entry name" value="MFS"/>
    <property type="match status" value="1"/>
</dbReference>
<evidence type="ECO:0000256" key="6">
    <source>
        <dbReference type="SAM" id="Phobius"/>
    </source>
</evidence>
<evidence type="ECO:0000259" key="7">
    <source>
        <dbReference type="PROSITE" id="PS50850"/>
    </source>
</evidence>
<comment type="subcellular location">
    <subcellularLocation>
        <location evidence="1">Cell membrane</location>
        <topology evidence="1">Multi-pass membrane protein</topology>
    </subcellularLocation>
</comment>
<evidence type="ECO:0000256" key="4">
    <source>
        <dbReference type="ARBA" id="ARBA00022989"/>
    </source>
</evidence>
<dbReference type="GO" id="GO:0022857">
    <property type="term" value="F:transmembrane transporter activity"/>
    <property type="evidence" value="ECO:0007669"/>
    <property type="project" value="InterPro"/>
</dbReference>
<keyword evidence="4 6" id="KW-1133">Transmembrane helix</keyword>
<dbReference type="AlphaFoldDB" id="A0A2P8HIG8"/>
<evidence type="ECO:0000313" key="8">
    <source>
        <dbReference type="EMBL" id="PSL46018.1"/>
    </source>
</evidence>
<organism evidence="8 9">
    <name type="scientific">Saccharothrix carnea</name>
    <dbReference type="NCBI Taxonomy" id="1280637"/>
    <lineage>
        <taxon>Bacteria</taxon>
        <taxon>Bacillati</taxon>
        <taxon>Actinomycetota</taxon>
        <taxon>Actinomycetes</taxon>
        <taxon>Pseudonocardiales</taxon>
        <taxon>Pseudonocardiaceae</taxon>
        <taxon>Saccharothrix</taxon>
    </lineage>
</organism>
<evidence type="ECO:0000256" key="2">
    <source>
        <dbReference type="ARBA" id="ARBA00022448"/>
    </source>
</evidence>
<evidence type="ECO:0000313" key="9">
    <source>
        <dbReference type="Proteomes" id="UP000241118"/>
    </source>
</evidence>
<dbReference type="InterPro" id="IPR020846">
    <property type="entry name" value="MFS_dom"/>
</dbReference>
<feature type="transmembrane region" description="Helical" evidence="6">
    <location>
        <begin position="142"/>
        <end position="163"/>
    </location>
</feature>
<proteinExistence type="predicted"/>
<dbReference type="CDD" id="cd17321">
    <property type="entry name" value="MFS_MMR_MDR_like"/>
    <property type="match status" value="1"/>
</dbReference>
<keyword evidence="5 6" id="KW-0472">Membrane</keyword>
<feature type="transmembrane region" description="Helical" evidence="6">
    <location>
        <begin position="266"/>
        <end position="286"/>
    </location>
</feature>
<dbReference type="GO" id="GO:0005886">
    <property type="term" value="C:plasma membrane"/>
    <property type="evidence" value="ECO:0007669"/>
    <property type="project" value="UniProtKB-SubCell"/>
</dbReference>
<reference evidence="8 9" key="1">
    <citation type="submission" date="2018-03" db="EMBL/GenBank/DDBJ databases">
        <title>Genomic Encyclopedia of Type Strains, Phase III (KMG-III): the genomes of soil and plant-associated and newly described type strains.</title>
        <authorList>
            <person name="Whitman W."/>
        </authorList>
    </citation>
    <scope>NUCLEOTIDE SEQUENCE [LARGE SCALE GENOMIC DNA]</scope>
    <source>
        <strain evidence="8 9">CGMCC 4.7097</strain>
    </source>
</reference>
<dbReference type="Proteomes" id="UP000241118">
    <property type="component" value="Unassembled WGS sequence"/>
</dbReference>
<feature type="transmembrane region" description="Helical" evidence="6">
    <location>
        <begin position="363"/>
        <end position="383"/>
    </location>
</feature>
<dbReference type="Pfam" id="PF07690">
    <property type="entry name" value="MFS_1"/>
    <property type="match status" value="1"/>
</dbReference>
<keyword evidence="2" id="KW-0813">Transport</keyword>
<feature type="transmembrane region" description="Helical" evidence="6">
    <location>
        <begin position="298"/>
        <end position="319"/>
    </location>
</feature>
<sequence>MRDGVTRDRKAWALLFVLSGNMLLDALEVAVVLPALTPLSAGFGITTPAAQWVMSGFALGFALLLVPGPHLAARLGRKRLYLGAMLLFAAASVVAGLTDSFGVLVATRVVKGFCAALTAPAGLAIIVSVFDGAARRRAVSVYSLFGAAGFTAGLLLSGVLSAADWHWTFLFPAPVALVLFAAGLRVIPRSPAEPPPPLDAAVLRDGSLLRAGFGAAVLNGTYIGLLLLVTTQLAHLPPWQLALALLPASLPLVLAAPHGARLVRRFGTAGLIAAGALCCLAGNALYLARPAAEPYPTAVLPVLLLVEAGFVLSFVALNLQATATVPAERRGAAVPVYQTFVQLGSVVSLPLVALLLTTGGPRAATVLLTSAAAVGAAVALTGLRTTTTGKVPS</sequence>
<dbReference type="Gene3D" id="1.20.1250.20">
    <property type="entry name" value="MFS general substrate transporter like domains"/>
    <property type="match status" value="1"/>
</dbReference>
<dbReference type="InterPro" id="IPR011701">
    <property type="entry name" value="MFS"/>
</dbReference>
<keyword evidence="3 6" id="KW-0812">Transmembrane</keyword>
<dbReference type="PANTHER" id="PTHR42718">
    <property type="entry name" value="MAJOR FACILITATOR SUPERFAMILY MULTIDRUG TRANSPORTER MFSC"/>
    <property type="match status" value="1"/>
</dbReference>